<dbReference type="InterPro" id="IPR036388">
    <property type="entry name" value="WH-like_DNA-bd_sf"/>
</dbReference>
<gene>
    <name evidence="5" type="ORF">ACIKP9_04640</name>
</gene>
<sequence length="238" mass="27788">MQLQQPSVKEGELRKNRPPAIAERIYQAIKDDIFEFRLIPGDRFTEQEIAQRLSASRTPIRQALFRLQQEGYVEVRFRNGWQVAPFDFEKFEDLYELRIVLELDAIKRLGQFSPDHVLIALKPLSDIWLVKQDARLTDIARVSALDESFHCSLVRAAGNAEIARVHQDVSEKIRIIRRLDFTKPSRITATYDEHTQILKAILKSRSDEACRLMQSHIELSKMEVRKITIHMLHETRSI</sequence>
<organism evidence="5 6">
    <name type="scientific">Methylobacillus methanolivorans</name>
    <dbReference type="NCBI Taxonomy" id="1848927"/>
    <lineage>
        <taxon>Bacteria</taxon>
        <taxon>Pseudomonadati</taxon>
        <taxon>Pseudomonadota</taxon>
        <taxon>Betaproteobacteria</taxon>
        <taxon>Nitrosomonadales</taxon>
        <taxon>Methylophilaceae</taxon>
        <taxon>Methylobacillus</taxon>
    </lineage>
</organism>
<keyword evidence="1" id="KW-0805">Transcription regulation</keyword>
<dbReference type="SUPFAM" id="SSF46785">
    <property type="entry name" value="Winged helix' DNA-binding domain"/>
    <property type="match status" value="1"/>
</dbReference>
<dbReference type="SUPFAM" id="SSF48008">
    <property type="entry name" value="GntR ligand-binding domain-like"/>
    <property type="match status" value="1"/>
</dbReference>
<dbReference type="Pfam" id="PF07729">
    <property type="entry name" value="FCD"/>
    <property type="match status" value="1"/>
</dbReference>
<dbReference type="SMART" id="SM00345">
    <property type="entry name" value="HTH_GNTR"/>
    <property type="match status" value="1"/>
</dbReference>
<evidence type="ECO:0000256" key="3">
    <source>
        <dbReference type="ARBA" id="ARBA00023163"/>
    </source>
</evidence>
<dbReference type="Gene3D" id="1.10.10.10">
    <property type="entry name" value="Winged helix-like DNA-binding domain superfamily/Winged helix DNA-binding domain"/>
    <property type="match status" value="1"/>
</dbReference>
<dbReference type="PANTHER" id="PTHR43537:SF45">
    <property type="entry name" value="GNTR FAMILY REGULATORY PROTEIN"/>
    <property type="match status" value="1"/>
</dbReference>
<dbReference type="InterPro" id="IPR008920">
    <property type="entry name" value="TF_FadR/GntR_C"/>
</dbReference>
<dbReference type="Gene3D" id="1.20.120.530">
    <property type="entry name" value="GntR ligand-binding domain-like"/>
    <property type="match status" value="1"/>
</dbReference>
<name>A0ABW8GK19_9PROT</name>
<dbReference type="PROSITE" id="PS50949">
    <property type="entry name" value="HTH_GNTR"/>
    <property type="match status" value="1"/>
</dbReference>
<keyword evidence="2" id="KW-0238">DNA-binding</keyword>
<dbReference type="InterPro" id="IPR000524">
    <property type="entry name" value="Tscrpt_reg_HTH_GntR"/>
</dbReference>
<dbReference type="PANTHER" id="PTHR43537">
    <property type="entry name" value="TRANSCRIPTIONAL REGULATOR, GNTR FAMILY"/>
    <property type="match status" value="1"/>
</dbReference>
<dbReference type="PRINTS" id="PR00035">
    <property type="entry name" value="HTHGNTR"/>
</dbReference>
<evidence type="ECO:0000259" key="4">
    <source>
        <dbReference type="PROSITE" id="PS50949"/>
    </source>
</evidence>
<evidence type="ECO:0000313" key="5">
    <source>
        <dbReference type="EMBL" id="MFJ5445509.1"/>
    </source>
</evidence>
<dbReference type="InterPro" id="IPR011711">
    <property type="entry name" value="GntR_C"/>
</dbReference>
<dbReference type="InterPro" id="IPR036390">
    <property type="entry name" value="WH_DNA-bd_sf"/>
</dbReference>
<keyword evidence="6" id="KW-1185">Reference proteome</keyword>
<evidence type="ECO:0000256" key="2">
    <source>
        <dbReference type="ARBA" id="ARBA00023125"/>
    </source>
</evidence>
<dbReference type="SMART" id="SM00895">
    <property type="entry name" value="FCD"/>
    <property type="match status" value="1"/>
</dbReference>
<dbReference type="Pfam" id="PF00392">
    <property type="entry name" value="GntR"/>
    <property type="match status" value="1"/>
</dbReference>
<feature type="domain" description="HTH gntR-type" evidence="4">
    <location>
        <begin position="19"/>
        <end position="86"/>
    </location>
</feature>
<evidence type="ECO:0000313" key="6">
    <source>
        <dbReference type="Proteomes" id="UP001617669"/>
    </source>
</evidence>
<proteinExistence type="predicted"/>
<protein>
    <submittedName>
        <fullName evidence="5">GntR family transcriptional regulator</fullName>
    </submittedName>
</protein>
<dbReference type="CDD" id="cd07377">
    <property type="entry name" value="WHTH_GntR"/>
    <property type="match status" value="1"/>
</dbReference>
<comment type="caution">
    <text evidence="5">The sequence shown here is derived from an EMBL/GenBank/DDBJ whole genome shotgun (WGS) entry which is preliminary data.</text>
</comment>
<reference evidence="5 6" key="1">
    <citation type="submission" date="2024-11" db="EMBL/GenBank/DDBJ databases">
        <authorList>
            <person name="Kaparullina E.N."/>
            <person name="Delegan Y.A."/>
            <person name="Doronina N.V."/>
        </authorList>
    </citation>
    <scope>NUCLEOTIDE SEQUENCE [LARGE SCALE GENOMIC DNA]</scope>
    <source>
        <strain evidence="5 6">7sh_L</strain>
    </source>
</reference>
<dbReference type="RefSeq" id="WP_400879914.1">
    <property type="nucleotide sequence ID" value="NZ_JBIWXY010000001.1"/>
</dbReference>
<accession>A0ABW8GK19</accession>
<keyword evidence="3" id="KW-0804">Transcription</keyword>
<dbReference type="EMBL" id="JBIWXY010000001">
    <property type="protein sequence ID" value="MFJ5445509.1"/>
    <property type="molecule type" value="Genomic_DNA"/>
</dbReference>
<evidence type="ECO:0000256" key="1">
    <source>
        <dbReference type="ARBA" id="ARBA00023015"/>
    </source>
</evidence>
<dbReference type="Proteomes" id="UP001617669">
    <property type="component" value="Unassembled WGS sequence"/>
</dbReference>